<dbReference type="GO" id="GO:0005096">
    <property type="term" value="F:GTPase activator activity"/>
    <property type="evidence" value="ECO:0007669"/>
    <property type="project" value="InterPro"/>
</dbReference>
<dbReference type="GO" id="GO:1904262">
    <property type="term" value="P:negative regulation of TORC1 signaling"/>
    <property type="evidence" value="ECO:0007669"/>
    <property type="project" value="TreeGrafter"/>
</dbReference>
<reference evidence="2 3" key="2">
    <citation type="submission" date="2018-11" db="EMBL/GenBank/DDBJ databases">
        <authorList>
            <consortium name="Pathogen Informatics"/>
        </authorList>
    </citation>
    <scope>NUCLEOTIDE SEQUENCE [LARGE SCALE GENOMIC DNA]</scope>
</reference>
<dbReference type="EMBL" id="UYRT01114501">
    <property type="protein sequence ID" value="VDN49531.1"/>
    <property type="molecule type" value="Genomic_DNA"/>
</dbReference>
<gene>
    <name evidence="2" type="ORF">GPUH_LOCUS26822</name>
</gene>
<reference evidence="4" key="1">
    <citation type="submission" date="2016-06" db="UniProtKB">
        <authorList>
            <consortium name="WormBaseParasite"/>
        </authorList>
    </citation>
    <scope>IDENTIFICATION</scope>
</reference>
<feature type="transmembrane region" description="Helical" evidence="1">
    <location>
        <begin position="82"/>
        <end position="108"/>
    </location>
</feature>
<dbReference type="Proteomes" id="UP000271098">
    <property type="component" value="Unassembled WGS sequence"/>
</dbReference>
<evidence type="ECO:0000313" key="3">
    <source>
        <dbReference type="Proteomes" id="UP000271098"/>
    </source>
</evidence>
<dbReference type="AlphaFoldDB" id="A0A183F0T1"/>
<keyword evidence="1" id="KW-0812">Transmembrane</keyword>
<keyword evidence="3" id="KW-1185">Reference proteome</keyword>
<dbReference type="GO" id="GO:0034198">
    <property type="term" value="P:cellular response to amino acid starvation"/>
    <property type="evidence" value="ECO:0007669"/>
    <property type="project" value="TreeGrafter"/>
</dbReference>
<evidence type="ECO:0000313" key="4">
    <source>
        <dbReference type="WBParaSite" id="GPUH_0002685201-mRNA-1"/>
    </source>
</evidence>
<dbReference type="OrthoDB" id="438939at2759"/>
<dbReference type="PANTHER" id="PTHR13179">
    <property type="entry name" value="DEP DOMAIN CONTAINING PROTEIN 5"/>
    <property type="match status" value="1"/>
</dbReference>
<evidence type="ECO:0000313" key="2">
    <source>
        <dbReference type="EMBL" id="VDN49531.1"/>
    </source>
</evidence>
<proteinExistence type="predicted"/>
<organism evidence="4">
    <name type="scientific">Gongylonema pulchrum</name>
    <dbReference type="NCBI Taxonomy" id="637853"/>
    <lineage>
        <taxon>Eukaryota</taxon>
        <taxon>Metazoa</taxon>
        <taxon>Ecdysozoa</taxon>
        <taxon>Nematoda</taxon>
        <taxon>Chromadorea</taxon>
        <taxon>Rhabditida</taxon>
        <taxon>Spirurina</taxon>
        <taxon>Spiruromorpha</taxon>
        <taxon>Spiruroidea</taxon>
        <taxon>Gongylonematidae</taxon>
        <taxon>Gongylonema</taxon>
    </lineage>
</organism>
<dbReference type="GO" id="GO:0005765">
    <property type="term" value="C:lysosomal membrane"/>
    <property type="evidence" value="ECO:0007669"/>
    <property type="project" value="TreeGrafter"/>
</dbReference>
<dbReference type="GO" id="GO:1990130">
    <property type="term" value="C:GATOR1 complex"/>
    <property type="evidence" value="ECO:0007669"/>
    <property type="project" value="TreeGrafter"/>
</dbReference>
<dbReference type="GO" id="GO:0010508">
    <property type="term" value="P:positive regulation of autophagy"/>
    <property type="evidence" value="ECO:0007669"/>
    <property type="project" value="TreeGrafter"/>
</dbReference>
<name>A0A183F0T1_9BILA</name>
<dbReference type="PANTHER" id="PTHR13179:SF8">
    <property type="entry name" value="GATOR COMPLEX PROTEIN DEPDC5"/>
    <property type="match status" value="1"/>
</dbReference>
<dbReference type="InterPro" id="IPR027244">
    <property type="entry name" value="IML1"/>
</dbReference>
<sequence>MKAKLSIDHRGKFYQDFYRIIVQNEQYDDWRHVLSKVDAGENHLALLSTAADGNFMQSINMSMNEFSFDFTERRLETLGQQVSVLIALMFTLVLSLISYHFIAALAILHLCHERN</sequence>
<dbReference type="WBParaSite" id="GPUH_0002685201-mRNA-1">
    <property type="protein sequence ID" value="GPUH_0002685201-mRNA-1"/>
    <property type="gene ID" value="GPUH_0002685201"/>
</dbReference>
<evidence type="ECO:0000256" key="1">
    <source>
        <dbReference type="SAM" id="Phobius"/>
    </source>
</evidence>
<accession>A0A183F0T1</accession>
<keyword evidence="1" id="KW-1133">Transmembrane helix</keyword>
<protein>
    <submittedName>
        <fullName evidence="4">GOLD domain-containing protein</fullName>
    </submittedName>
</protein>
<keyword evidence="1" id="KW-0472">Membrane</keyword>